<proteinExistence type="inferred from homology"/>
<dbReference type="GO" id="GO:0003724">
    <property type="term" value="F:RNA helicase activity"/>
    <property type="evidence" value="ECO:0007669"/>
    <property type="project" value="TreeGrafter"/>
</dbReference>
<dbReference type="PANTHER" id="PTHR47963:SF9">
    <property type="entry name" value="CRISPR-ASSOCIATED ENDONUCLEASE_HELICASE CAS3"/>
    <property type="match status" value="1"/>
</dbReference>
<dbReference type="NCBIfam" id="TIGR01596">
    <property type="entry name" value="cas3_HD"/>
    <property type="match status" value="1"/>
</dbReference>
<keyword evidence="5" id="KW-0547">Nucleotide-binding</keyword>
<dbReference type="InterPro" id="IPR006483">
    <property type="entry name" value="CRISPR-assoc_Cas3_HD"/>
</dbReference>
<dbReference type="CDD" id="cd17930">
    <property type="entry name" value="DEXHc_cas3"/>
    <property type="match status" value="1"/>
</dbReference>
<evidence type="ECO:0000256" key="4">
    <source>
        <dbReference type="ARBA" id="ARBA00022723"/>
    </source>
</evidence>
<dbReference type="SUPFAM" id="SSF52540">
    <property type="entry name" value="P-loop containing nucleoside triphosphate hydrolases"/>
    <property type="match status" value="1"/>
</dbReference>
<evidence type="ECO:0000259" key="10">
    <source>
        <dbReference type="PROSITE" id="PS51192"/>
    </source>
</evidence>
<evidence type="ECO:0000259" key="11">
    <source>
        <dbReference type="PROSITE" id="PS51643"/>
    </source>
</evidence>
<dbReference type="GO" id="GO:0016787">
    <property type="term" value="F:hydrolase activity"/>
    <property type="evidence" value="ECO:0007669"/>
    <property type="project" value="UniProtKB-KW"/>
</dbReference>
<keyword evidence="12" id="KW-0255">Endonuclease</keyword>
<feature type="domain" description="HD Cas3-type" evidence="11">
    <location>
        <begin position="15"/>
        <end position="206"/>
    </location>
</feature>
<evidence type="ECO:0000256" key="2">
    <source>
        <dbReference type="ARBA" id="ARBA00009046"/>
    </source>
</evidence>
<dbReference type="PANTHER" id="PTHR47963">
    <property type="entry name" value="DEAD-BOX ATP-DEPENDENT RNA HELICASE 47, MITOCHONDRIAL"/>
    <property type="match status" value="1"/>
</dbReference>
<dbReference type="InterPro" id="IPR006474">
    <property type="entry name" value="Helicase_Cas3_CRISPR-ass_core"/>
</dbReference>
<dbReference type="SMART" id="SM00490">
    <property type="entry name" value="HELICc"/>
    <property type="match status" value="1"/>
</dbReference>
<dbReference type="GO" id="GO:0003723">
    <property type="term" value="F:RNA binding"/>
    <property type="evidence" value="ECO:0007669"/>
    <property type="project" value="TreeGrafter"/>
</dbReference>
<keyword evidence="6" id="KW-0378">Hydrolase</keyword>
<comment type="similarity">
    <text evidence="1">In the N-terminal section; belongs to the CRISPR-associated nuclease Cas3-HD family.</text>
</comment>
<dbReference type="CDD" id="cd09641">
    <property type="entry name" value="Cas3''_I"/>
    <property type="match status" value="1"/>
</dbReference>
<name>A0A2T2WXD8_9FIRM</name>
<keyword evidence="9" id="KW-0051">Antiviral defense</keyword>
<protein>
    <submittedName>
        <fullName evidence="12">CRISPR-associated helicase/endonuclease Cas3</fullName>
    </submittedName>
</protein>
<reference evidence="12 13" key="1">
    <citation type="journal article" date="2014" name="BMC Genomics">
        <title>Comparison of environmental and isolate Sulfobacillus genomes reveals diverse carbon, sulfur, nitrogen, and hydrogen metabolisms.</title>
        <authorList>
            <person name="Justice N.B."/>
            <person name="Norman A."/>
            <person name="Brown C.T."/>
            <person name="Singh A."/>
            <person name="Thomas B.C."/>
            <person name="Banfield J.F."/>
        </authorList>
    </citation>
    <scope>NUCLEOTIDE SEQUENCE [LARGE SCALE GENOMIC DNA]</scope>
    <source>
        <strain evidence="12">AMDSBA1</strain>
    </source>
</reference>
<dbReference type="Gene3D" id="3.40.50.300">
    <property type="entry name" value="P-loop containing nucleotide triphosphate hydrolases"/>
    <property type="match status" value="2"/>
</dbReference>
<keyword evidence="3" id="KW-0540">Nuclease</keyword>
<comment type="similarity">
    <text evidence="2">In the central section; belongs to the CRISPR-associated helicase Cas3 family.</text>
</comment>
<evidence type="ECO:0000256" key="8">
    <source>
        <dbReference type="ARBA" id="ARBA00022840"/>
    </source>
</evidence>
<dbReference type="PROSITE" id="PS51643">
    <property type="entry name" value="HD_CAS3"/>
    <property type="match status" value="1"/>
</dbReference>
<dbReference type="GO" id="GO:0004519">
    <property type="term" value="F:endonuclease activity"/>
    <property type="evidence" value="ECO:0007669"/>
    <property type="project" value="UniProtKB-KW"/>
</dbReference>
<dbReference type="Pfam" id="PF01966">
    <property type="entry name" value="HD"/>
    <property type="match status" value="1"/>
</dbReference>
<dbReference type="GO" id="GO:0051607">
    <property type="term" value="P:defense response to virus"/>
    <property type="evidence" value="ECO:0007669"/>
    <property type="project" value="UniProtKB-KW"/>
</dbReference>
<dbReference type="InterPro" id="IPR006674">
    <property type="entry name" value="HD_domain"/>
</dbReference>
<evidence type="ECO:0000256" key="1">
    <source>
        <dbReference type="ARBA" id="ARBA00006847"/>
    </source>
</evidence>
<keyword evidence="8" id="KW-0067">ATP-binding</keyword>
<evidence type="ECO:0000256" key="7">
    <source>
        <dbReference type="ARBA" id="ARBA00022806"/>
    </source>
</evidence>
<dbReference type="EMBL" id="PXYT01000031">
    <property type="protein sequence ID" value="PSR26898.1"/>
    <property type="molecule type" value="Genomic_DNA"/>
</dbReference>
<keyword evidence="7" id="KW-0347">Helicase</keyword>
<evidence type="ECO:0000256" key="5">
    <source>
        <dbReference type="ARBA" id="ARBA00022741"/>
    </source>
</evidence>
<dbReference type="GO" id="GO:0046872">
    <property type="term" value="F:metal ion binding"/>
    <property type="evidence" value="ECO:0007669"/>
    <property type="project" value="UniProtKB-KW"/>
</dbReference>
<feature type="domain" description="Helicase ATP-binding" evidence="10">
    <location>
        <begin position="262"/>
        <end position="444"/>
    </location>
</feature>
<gene>
    <name evidence="12" type="ORF">C7B43_12740</name>
</gene>
<dbReference type="InterPro" id="IPR014001">
    <property type="entry name" value="Helicase_ATP-bd"/>
</dbReference>
<dbReference type="Proteomes" id="UP000242699">
    <property type="component" value="Unassembled WGS sequence"/>
</dbReference>
<keyword evidence="4" id="KW-0479">Metal-binding</keyword>
<dbReference type="PROSITE" id="PS51192">
    <property type="entry name" value="HELICASE_ATP_BIND_1"/>
    <property type="match status" value="1"/>
</dbReference>
<dbReference type="Pfam" id="PF00270">
    <property type="entry name" value="DEAD"/>
    <property type="match status" value="1"/>
</dbReference>
<dbReference type="Pfam" id="PF22590">
    <property type="entry name" value="Cas3-like_C_2"/>
    <property type="match status" value="1"/>
</dbReference>
<dbReference type="InterPro" id="IPR054712">
    <property type="entry name" value="Cas3-like_dom"/>
</dbReference>
<evidence type="ECO:0000256" key="3">
    <source>
        <dbReference type="ARBA" id="ARBA00022722"/>
    </source>
</evidence>
<dbReference type="Gene3D" id="1.10.3210.30">
    <property type="match status" value="1"/>
</dbReference>
<accession>A0A2T2WXD8</accession>
<dbReference type="InterPro" id="IPR050547">
    <property type="entry name" value="DEAD_box_RNA_helicases"/>
</dbReference>
<dbReference type="InterPro" id="IPR011545">
    <property type="entry name" value="DEAD/DEAH_box_helicase_dom"/>
</dbReference>
<comment type="caution">
    <text evidence="12">The sequence shown here is derived from an EMBL/GenBank/DDBJ whole genome shotgun (WGS) entry which is preliminary data.</text>
</comment>
<dbReference type="AlphaFoldDB" id="A0A2T2WXD8"/>
<evidence type="ECO:0000313" key="12">
    <source>
        <dbReference type="EMBL" id="PSR26898.1"/>
    </source>
</evidence>
<dbReference type="InterPro" id="IPR038257">
    <property type="entry name" value="CRISPR-assoc_Cas3_HD_sf"/>
</dbReference>
<dbReference type="InterPro" id="IPR027417">
    <property type="entry name" value="P-loop_NTPase"/>
</dbReference>
<dbReference type="SUPFAM" id="SSF109604">
    <property type="entry name" value="HD-domain/PDEase-like"/>
    <property type="match status" value="1"/>
</dbReference>
<dbReference type="InterPro" id="IPR001650">
    <property type="entry name" value="Helicase_C-like"/>
</dbReference>
<evidence type="ECO:0000313" key="13">
    <source>
        <dbReference type="Proteomes" id="UP000242699"/>
    </source>
</evidence>
<dbReference type="GO" id="GO:0005524">
    <property type="term" value="F:ATP binding"/>
    <property type="evidence" value="ECO:0007669"/>
    <property type="project" value="UniProtKB-KW"/>
</dbReference>
<evidence type="ECO:0000256" key="9">
    <source>
        <dbReference type="ARBA" id="ARBA00023118"/>
    </source>
</evidence>
<dbReference type="SMART" id="SM00487">
    <property type="entry name" value="DEXDc"/>
    <property type="match status" value="1"/>
</dbReference>
<organism evidence="12 13">
    <name type="scientific">Sulfobacillus benefaciens</name>
    <dbReference type="NCBI Taxonomy" id="453960"/>
    <lineage>
        <taxon>Bacteria</taxon>
        <taxon>Bacillati</taxon>
        <taxon>Bacillota</taxon>
        <taxon>Clostridia</taxon>
        <taxon>Eubacteriales</taxon>
        <taxon>Clostridiales Family XVII. Incertae Sedis</taxon>
        <taxon>Sulfobacillus</taxon>
    </lineage>
</organism>
<dbReference type="NCBIfam" id="TIGR01587">
    <property type="entry name" value="cas3_core"/>
    <property type="match status" value="1"/>
</dbReference>
<evidence type="ECO:0000256" key="6">
    <source>
        <dbReference type="ARBA" id="ARBA00022801"/>
    </source>
</evidence>
<sequence length="787" mass="88180">MGGRNFEICIARPDADGANFLLSDHLRAVGAKASQYEEGMRRELLKLAGVLHDTGKARESWQHYIRGEGSGVNHAFLGSALFFYLVQQHNLPRDMVRYAMFLCRDIACHHGRLDDLEADPPWIGGWQSGALSEMDVEGFRRFLHSECPSFSSLPEEGTRLEQELRQMNRRWRKWFMMQLDSIDDLPTAVGWALRLPTSYLIAADRFDAANIDQDEGINAKTAEVSLGRIEEYVNTEKNRVNSLGGAVMAEFRERVQKAVEGRVQAEDKPITILQMPTGSGKTIVALKAALNHFHNRPGGRLIYVAPYLSIVTQVADVIRTAAALEVLEQHHMALPPVKGAERVEGPLLLMESWQSPAVVTTFNQLFTTLFPAKAQESMRLTALRNAYVVIDEPQIMDSSAWNMFLTMLGSVVRELDTQVLIMSATVPPFQFAHLPDMVTVVESPPLPAESGRFHLSVAGEAKNAQSTAQWALECAHSAGSCAVILNTIADVAQVASLLQEESSITLFVLHGAMQPLHKTYQLHLIKKALEDPIRPTLVVATQTLEAGIDISFRQVLRARAILPSIIQAAGRANRHGENDAATVSVFDFYRDDGKDSRPFVYRDAIMREETDAVLFPERVVTELEIPKMLNSYFKRVFERNNYAAGTQRIIDAANGHWARLAGLEPFGQNYIPQEPVFIPLGGPPDCPEQWIGDDTRELMQLFDVEVEQIYERFTSRGFLRRLDFISRKRFLNLIGRFIVNVRPSLIGLTEMNAQLSIQRLVDVESYSMALGLGHWYLRGAQDEGVIL</sequence>